<evidence type="ECO:0000313" key="6">
    <source>
        <dbReference type="Proteomes" id="UP000501868"/>
    </source>
</evidence>
<evidence type="ECO:0000256" key="4">
    <source>
        <dbReference type="HAMAP-Rule" id="MF_00667"/>
    </source>
</evidence>
<protein>
    <recommendedName>
        <fullName evidence="4">Small, acid-soluble spore protein H</fullName>
        <shortName evidence="4">SASP H</shortName>
    </recommendedName>
</protein>
<comment type="induction">
    <text evidence="4">Expressed only in the forespore compartment of sporulating cells.</text>
</comment>
<reference evidence="5 6" key="1">
    <citation type="submission" date="2020-04" db="EMBL/GenBank/DDBJ databases">
        <title>Genome-Wide Identification of 5-Methylcytosine Sites in Bacterial Genomes By High-Throughput Sequencing of MspJI Restriction Fragments.</title>
        <authorList>
            <person name="Wu V."/>
        </authorList>
    </citation>
    <scope>NUCLEOTIDE SEQUENCE [LARGE SCALE GENOMIC DNA]</scope>
    <source>
        <strain evidence="5 6">S2</strain>
    </source>
</reference>
<evidence type="ECO:0000256" key="1">
    <source>
        <dbReference type="ARBA" id="ARBA00004288"/>
    </source>
</evidence>
<dbReference type="Pfam" id="PF08141">
    <property type="entry name" value="SspH"/>
    <property type="match status" value="1"/>
</dbReference>
<keyword evidence="3 4" id="KW-0749">Sporulation</keyword>
<evidence type="ECO:0000256" key="2">
    <source>
        <dbReference type="ARBA" id="ARBA00006573"/>
    </source>
</evidence>
<dbReference type="Proteomes" id="UP000501868">
    <property type="component" value="Chromosome"/>
</dbReference>
<sequence length="64" mass="7476">MKLNRVKEILFYDQEIAVHYHGIPVWIESVDETSNKAVVSERGVHSERQIVPINDLEETGEYYT</sequence>
<dbReference type="AlphaFoldDB" id="A0A6H1P417"/>
<reference evidence="5 6" key="2">
    <citation type="submission" date="2020-04" db="EMBL/GenBank/DDBJ databases">
        <authorList>
            <person name="Fomenkov A."/>
            <person name="Anton B.P."/>
            <person name="Roberts R.J."/>
        </authorList>
    </citation>
    <scope>NUCLEOTIDE SEQUENCE [LARGE SCALE GENOMIC DNA]</scope>
    <source>
        <strain evidence="5 6">S2</strain>
    </source>
</reference>
<dbReference type="HAMAP" id="MF_00667">
    <property type="entry name" value="SspH"/>
    <property type="match status" value="1"/>
</dbReference>
<gene>
    <name evidence="4" type="primary">sspH</name>
    <name evidence="5" type="ORF">HFZ78_16860</name>
</gene>
<dbReference type="GO" id="GO:0030436">
    <property type="term" value="P:asexual sporulation"/>
    <property type="evidence" value="ECO:0007669"/>
    <property type="project" value="UniProtKB-UniRule"/>
</dbReference>
<organism evidence="5 6">
    <name type="scientific">Priestia megaterium</name>
    <name type="common">Bacillus megaterium</name>
    <dbReference type="NCBI Taxonomy" id="1404"/>
    <lineage>
        <taxon>Bacteria</taxon>
        <taxon>Bacillati</taxon>
        <taxon>Bacillota</taxon>
        <taxon>Bacilli</taxon>
        <taxon>Bacillales</taxon>
        <taxon>Bacillaceae</taxon>
        <taxon>Priestia</taxon>
    </lineage>
</organism>
<comment type="similarity">
    <text evidence="2 4">Belongs to the SspH family.</text>
</comment>
<name>A0A6H1P417_PRIMG</name>
<evidence type="ECO:0000313" key="5">
    <source>
        <dbReference type="EMBL" id="QIZ08192.1"/>
    </source>
</evidence>
<dbReference type="GO" id="GO:0030435">
    <property type="term" value="P:sporulation resulting in formation of a cellular spore"/>
    <property type="evidence" value="ECO:0007669"/>
    <property type="project" value="UniProtKB-KW"/>
</dbReference>
<evidence type="ECO:0000256" key="3">
    <source>
        <dbReference type="ARBA" id="ARBA00022969"/>
    </source>
</evidence>
<dbReference type="InterPro" id="IPR012610">
    <property type="entry name" value="SASP_SspH"/>
</dbReference>
<accession>A0A6H1P417</accession>
<dbReference type="GO" id="GO:0042601">
    <property type="term" value="C:endospore-forming forespore"/>
    <property type="evidence" value="ECO:0007669"/>
    <property type="project" value="InterPro"/>
</dbReference>
<dbReference type="EMBL" id="CP051128">
    <property type="protein sequence ID" value="QIZ08192.1"/>
    <property type="molecule type" value="Genomic_DNA"/>
</dbReference>
<comment type="subcellular location">
    <subcellularLocation>
        <location evidence="1 4">Spore core</location>
    </subcellularLocation>
</comment>
<proteinExistence type="evidence at transcript level"/>